<dbReference type="AlphaFoldDB" id="A0A9N9JVV0"/>
<keyword evidence="2" id="KW-1185">Reference proteome</keyword>
<dbReference type="EMBL" id="CAJVPY010033175">
    <property type="protein sequence ID" value="CAG8798636.1"/>
    <property type="molecule type" value="Genomic_DNA"/>
</dbReference>
<gene>
    <name evidence="1" type="ORF">DERYTH_LOCUS22916</name>
</gene>
<organism evidence="1 2">
    <name type="scientific">Dentiscutata erythropus</name>
    <dbReference type="NCBI Taxonomy" id="1348616"/>
    <lineage>
        <taxon>Eukaryota</taxon>
        <taxon>Fungi</taxon>
        <taxon>Fungi incertae sedis</taxon>
        <taxon>Mucoromycota</taxon>
        <taxon>Glomeromycotina</taxon>
        <taxon>Glomeromycetes</taxon>
        <taxon>Diversisporales</taxon>
        <taxon>Gigasporaceae</taxon>
        <taxon>Dentiscutata</taxon>
    </lineage>
</organism>
<name>A0A9N9JVV0_9GLOM</name>
<feature type="non-terminal residue" evidence="1">
    <location>
        <position position="51"/>
    </location>
</feature>
<comment type="caution">
    <text evidence="1">The sequence shown here is derived from an EMBL/GenBank/DDBJ whole genome shotgun (WGS) entry which is preliminary data.</text>
</comment>
<feature type="non-terminal residue" evidence="1">
    <location>
        <position position="1"/>
    </location>
</feature>
<protein>
    <submittedName>
        <fullName evidence="1">24273_t:CDS:1</fullName>
    </submittedName>
</protein>
<proteinExistence type="predicted"/>
<dbReference type="Proteomes" id="UP000789405">
    <property type="component" value="Unassembled WGS sequence"/>
</dbReference>
<accession>A0A9N9JVV0</accession>
<evidence type="ECO:0000313" key="1">
    <source>
        <dbReference type="EMBL" id="CAG8798636.1"/>
    </source>
</evidence>
<evidence type="ECO:0000313" key="2">
    <source>
        <dbReference type="Proteomes" id="UP000789405"/>
    </source>
</evidence>
<reference evidence="1" key="1">
    <citation type="submission" date="2021-06" db="EMBL/GenBank/DDBJ databases">
        <authorList>
            <person name="Kallberg Y."/>
            <person name="Tangrot J."/>
            <person name="Rosling A."/>
        </authorList>
    </citation>
    <scope>NUCLEOTIDE SEQUENCE</scope>
    <source>
        <strain evidence="1">MA453B</strain>
    </source>
</reference>
<sequence>TNNDKVANNNEAFDDNKAPNSFCEVASVLEVSLFNTSNELRQNISKKKAKN</sequence>